<dbReference type="InterPro" id="IPR002656">
    <property type="entry name" value="Acyl_transf_3_dom"/>
</dbReference>
<dbReference type="Proteomes" id="UP000034680">
    <property type="component" value="Unassembled WGS sequence"/>
</dbReference>
<reference evidence="3 4" key="1">
    <citation type="submission" date="2015-05" db="EMBL/GenBank/DDBJ databases">
        <title>Distinctive expansion of gene families associated with plant cell wall degradation and secondary metabolism in the genomes of grapevine trunk pathogens.</title>
        <authorList>
            <person name="Lawrence D.P."/>
            <person name="Travadon R."/>
            <person name="Rolshausen P.E."/>
            <person name="Baumgartner K."/>
        </authorList>
    </citation>
    <scope>NUCLEOTIDE SEQUENCE [LARGE SCALE GENOMIC DNA]</scope>
    <source>
        <strain evidence="3">DA912</strain>
    </source>
</reference>
<dbReference type="GO" id="GO:0016747">
    <property type="term" value="F:acyltransferase activity, transferring groups other than amino-acyl groups"/>
    <property type="evidence" value="ECO:0007669"/>
    <property type="project" value="InterPro"/>
</dbReference>
<keyword evidence="4" id="KW-1185">Reference proteome</keyword>
<evidence type="ECO:0000313" key="3">
    <source>
        <dbReference type="EMBL" id="KKY32187.1"/>
    </source>
</evidence>
<evidence type="ECO:0000259" key="2">
    <source>
        <dbReference type="Pfam" id="PF01757"/>
    </source>
</evidence>
<evidence type="ECO:0000256" key="1">
    <source>
        <dbReference type="SAM" id="Phobius"/>
    </source>
</evidence>
<evidence type="ECO:0000313" key="4">
    <source>
        <dbReference type="Proteomes" id="UP000034680"/>
    </source>
</evidence>
<comment type="caution">
    <text evidence="3">The sequence shown here is derived from an EMBL/GenBank/DDBJ whole genome shotgun (WGS) entry which is preliminary data.</text>
</comment>
<proteinExistence type="predicted"/>
<feature type="transmembrane region" description="Helical" evidence="1">
    <location>
        <begin position="92"/>
        <end position="111"/>
    </location>
</feature>
<keyword evidence="1" id="KW-0472">Membrane</keyword>
<feature type="domain" description="Acyltransferase 3" evidence="2">
    <location>
        <begin position="40"/>
        <end position="262"/>
    </location>
</feature>
<dbReference type="OrthoDB" id="5819582at2759"/>
<feature type="transmembrane region" description="Helical" evidence="1">
    <location>
        <begin position="203"/>
        <end position="222"/>
    </location>
</feature>
<dbReference type="EMBL" id="LCUC01000335">
    <property type="protein sequence ID" value="KKY32187.1"/>
    <property type="molecule type" value="Genomic_DNA"/>
</dbReference>
<feature type="transmembrane region" description="Helical" evidence="1">
    <location>
        <begin position="142"/>
        <end position="160"/>
    </location>
</feature>
<name>A0A0G2FC24_9PEZI</name>
<dbReference type="Pfam" id="PF01757">
    <property type="entry name" value="Acyl_transf_3"/>
    <property type="match status" value="1"/>
</dbReference>
<dbReference type="InterPro" id="IPR050879">
    <property type="entry name" value="Acyltransferase_3"/>
</dbReference>
<organism evidence="3 4">
    <name type="scientific">Diaporthe ampelina</name>
    <dbReference type="NCBI Taxonomy" id="1214573"/>
    <lineage>
        <taxon>Eukaryota</taxon>
        <taxon>Fungi</taxon>
        <taxon>Dikarya</taxon>
        <taxon>Ascomycota</taxon>
        <taxon>Pezizomycotina</taxon>
        <taxon>Sordariomycetes</taxon>
        <taxon>Sordariomycetidae</taxon>
        <taxon>Diaporthales</taxon>
        <taxon>Diaporthaceae</taxon>
        <taxon>Diaporthe</taxon>
    </lineage>
</organism>
<sequence length="292" mass="32676">MNSLAPRQIALCVLDFFTPEILSRRKRQSSRPLHEQPKTAWVDGLRGWAALLVCVFHLTLWTHDGINYCYGATLPSGTPNATPAAWPIIRTLWTGGHFSVALFFTISGYVLPRRLLSLLHAGRQADFVEALHSSIVRRPFRLFLPVVWSTLAVMAVSYLTGIPTSAMKREDTMLLQLAAWVRETGRYLYSFDGGYHAVNQHTWSILVEMRGSMALFVWLFALSRMQHATRLLLTLAVIWYLIVAVPAAQMATFFAGMVTAELDLIASGTVQMRLPWDGLTLQILGGSLFPSI</sequence>
<keyword evidence="1" id="KW-0812">Transmembrane</keyword>
<feature type="transmembrane region" description="Helical" evidence="1">
    <location>
        <begin position="231"/>
        <end position="255"/>
    </location>
</feature>
<reference evidence="3 4" key="2">
    <citation type="submission" date="2015-05" db="EMBL/GenBank/DDBJ databases">
        <authorList>
            <person name="Morales-Cruz A."/>
            <person name="Amrine K.C."/>
            <person name="Cantu D."/>
        </authorList>
    </citation>
    <scope>NUCLEOTIDE SEQUENCE [LARGE SCALE GENOMIC DNA]</scope>
    <source>
        <strain evidence="3">DA912</strain>
    </source>
</reference>
<accession>A0A0G2FC24</accession>
<dbReference type="PANTHER" id="PTHR23028:SF134">
    <property type="entry name" value="PUTATIVE (AFU_ORTHOLOGUE AFUA_4G08520)-RELATED"/>
    <property type="match status" value="1"/>
</dbReference>
<gene>
    <name evidence="3" type="ORF">UCDDA912_g07863</name>
</gene>
<dbReference type="AlphaFoldDB" id="A0A0G2FC24"/>
<protein>
    <recommendedName>
        <fullName evidence="2">Acyltransferase 3 domain-containing protein</fullName>
    </recommendedName>
</protein>
<dbReference type="PANTHER" id="PTHR23028">
    <property type="entry name" value="ACETYLTRANSFERASE"/>
    <property type="match status" value="1"/>
</dbReference>
<keyword evidence="1" id="KW-1133">Transmembrane helix</keyword>